<dbReference type="Proteomes" id="UP001152484">
    <property type="component" value="Unassembled WGS sequence"/>
</dbReference>
<name>A0A9P0YIQ3_CUSEU</name>
<feature type="compositionally biased region" description="Gly residues" evidence="1">
    <location>
        <begin position="89"/>
        <end position="112"/>
    </location>
</feature>
<gene>
    <name evidence="2" type="ORF">CEURO_LOCUS1419</name>
</gene>
<accession>A0A9P0YIQ3</accession>
<proteinExistence type="predicted"/>
<feature type="region of interest" description="Disordered" evidence="1">
    <location>
        <begin position="89"/>
        <end position="119"/>
    </location>
</feature>
<evidence type="ECO:0000313" key="2">
    <source>
        <dbReference type="EMBL" id="CAH9059435.1"/>
    </source>
</evidence>
<keyword evidence="3" id="KW-1185">Reference proteome</keyword>
<protein>
    <submittedName>
        <fullName evidence="2">Uncharacterized protein</fullName>
    </submittedName>
</protein>
<dbReference type="EMBL" id="CAMAPE010000004">
    <property type="protein sequence ID" value="CAH9059435.1"/>
    <property type="molecule type" value="Genomic_DNA"/>
</dbReference>
<organism evidence="2 3">
    <name type="scientific">Cuscuta europaea</name>
    <name type="common">European dodder</name>
    <dbReference type="NCBI Taxonomy" id="41803"/>
    <lineage>
        <taxon>Eukaryota</taxon>
        <taxon>Viridiplantae</taxon>
        <taxon>Streptophyta</taxon>
        <taxon>Embryophyta</taxon>
        <taxon>Tracheophyta</taxon>
        <taxon>Spermatophyta</taxon>
        <taxon>Magnoliopsida</taxon>
        <taxon>eudicotyledons</taxon>
        <taxon>Gunneridae</taxon>
        <taxon>Pentapetalae</taxon>
        <taxon>asterids</taxon>
        <taxon>lamiids</taxon>
        <taxon>Solanales</taxon>
        <taxon>Convolvulaceae</taxon>
        <taxon>Cuscuteae</taxon>
        <taxon>Cuscuta</taxon>
        <taxon>Cuscuta subgen. Cuscuta</taxon>
    </lineage>
</organism>
<evidence type="ECO:0000256" key="1">
    <source>
        <dbReference type="SAM" id="MobiDB-lite"/>
    </source>
</evidence>
<comment type="caution">
    <text evidence="2">The sequence shown here is derived from an EMBL/GenBank/DDBJ whole genome shotgun (WGS) entry which is preliminary data.</text>
</comment>
<dbReference type="AlphaFoldDB" id="A0A9P0YIQ3"/>
<sequence>MLNGLNTLNLNYTQLSEEVGHYREKVGHYREEQRQSFERIEKNQHRIYGPVFIYFNQQGLFSIFSTPPPPPTCYDPTCWGNFGGSSSGGDGHGGGDYGGVSGDFGGRNGSYGGSSDMNEDEYPYAGGFHDSYYGHGGSFEGGDAGGH</sequence>
<evidence type="ECO:0000313" key="3">
    <source>
        <dbReference type="Proteomes" id="UP001152484"/>
    </source>
</evidence>
<reference evidence="2" key="1">
    <citation type="submission" date="2022-07" db="EMBL/GenBank/DDBJ databases">
        <authorList>
            <person name="Macas J."/>
            <person name="Novak P."/>
            <person name="Neumann P."/>
        </authorList>
    </citation>
    <scope>NUCLEOTIDE SEQUENCE</scope>
</reference>